<dbReference type="Gene3D" id="3.40.630.30">
    <property type="match status" value="1"/>
</dbReference>
<feature type="region of interest" description="Disordered" evidence="1">
    <location>
        <begin position="154"/>
        <end position="174"/>
    </location>
</feature>
<protein>
    <submittedName>
        <fullName evidence="3">ElaA protein</fullName>
    </submittedName>
</protein>
<feature type="domain" description="N-acetyltransferase" evidence="2">
    <location>
        <begin position="8"/>
        <end position="151"/>
    </location>
</feature>
<evidence type="ECO:0000313" key="4">
    <source>
        <dbReference type="Proteomes" id="UP000286931"/>
    </source>
</evidence>
<dbReference type="AlphaFoldDB" id="A0A401YVY9"/>
<evidence type="ECO:0000256" key="1">
    <source>
        <dbReference type="SAM" id="MobiDB-lite"/>
    </source>
</evidence>
<evidence type="ECO:0000259" key="2">
    <source>
        <dbReference type="PROSITE" id="PS51186"/>
    </source>
</evidence>
<dbReference type="GO" id="GO:0016747">
    <property type="term" value="F:acyltransferase activity, transferring groups other than amino-acyl groups"/>
    <property type="evidence" value="ECO:0007669"/>
    <property type="project" value="InterPro"/>
</dbReference>
<dbReference type="SUPFAM" id="SSF55729">
    <property type="entry name" value="Acyl-CoA N-acyltransferases (Nat)"/>
    <property type="match status" value="1"/>
</dbReference>
<proteinExistence type="predicted"/>
<organism evidence="3 4">
    <name type="scientific">Embleya hyalina</name>
    <dbReference type="NCBI Taxonomy" id="516124"/>
    <lineage>
        <taxon>Bacteria</taxon>
        <taxon>Bacillati</taxon>
        <taxon>Actinomycetota</taxon>
        <taxon>Actinomycetes</taxon>
        <taxon>Kitasatosporales</taxon>
        <taxon>Streptomycetaceae</taxon>
        <taxon>Embleya</taxon>
    </lineage>
</organism>
<dbReference type="InterPro" id="IPR000182">
    <property type="entry name" value="GNAT_dom"/>
</dbReference>
<reference evidence="3 4" key="1">
    <citation type="submission" date="2018-12" db="EMBL/GenBank/DDBJ databases">
        <title>Draft genome sequence of Embleya hyalina NBRC 13850T.</title>
        <authorList>
            <person name="Komaki H."/>
            <person name="Hosoyama A."/>
            <person name="Kimura A."/>
            <person name="Ichikawa N."/>
            <person name="Tamura T."/>
        </authorList>
    </citation>
    <scope>NUCLEOTIDE SEQUENCE [LARGE SCALE GENOMIC DNA]</scope>
    <source>
        <strain evidence="3 4">NBRC 13850</strain>
    </source>
</reference>
<dbReference type="RefSeq" id="WP_126640647.1">
    <property type="nucleotide sequence ID" value="NZ_BIFH01000029.1"/>
</dbReference>
<sequence length="174" mass="18801">MDVSYFYGTAGEIDAASLYRLLTLRSRVFVVARRQPWLDPDGRDIEPGTAHLWAEADGVVVSTLRLTEEGDGLLRMGRVCTLLSHRRQGHATVLVRHALVLAGPRPVIADVYARSADWFTRRGFEPRGGRTVVEGEAHTSIQHVPAARRAAAVQAGGSGSGQRGGGYVPAWAST</sequence>
<dbReference type="EMBL" id="BIFH01000029">
    <property type="protein sequence ID" value="GCD98774.1"/>
    <property type="molecule type" value="Genomic_DNA"/>
</dbReference>
<gene>
    <name evidence="3" type="ORF">EHYA_06485</name>
</gene>
<dbReference type="PROSITE" id="PS51186">
    <property type="entry name" value="GNAT"/>
    <property type="match status" value="1"/>
</dbReference>
<dbReference type="InterPro" id="IPR016181">
    <property type="entry name" value="Acyl_CoA_acyltransferase"/>
</dbReference>
<dbReference type="OrthoDB" id="9796171at2"/>
<dbReference type="Pfam" id="PF00583">
    <property type="entry name" value="Acetyltransf_1"/>
    <property type="match status" value="1"/>
</dbReference>
<comment type="caution">
    <text evidence="3">The sequence shown here is derived from an EMBL/GenBank/DDBJ whole genome shotgun (WGS) entry which is preliminary data.</text>
</comment>
<evidence type="ECO:0000313" key="3">
    <source>
        <dbReference type="EMBL" id="GCD98774.1"/>
    </source>
</evidence>
<name>A0A401YVY9_9ACTN</name>
<dbReference type="Proteomes" id="UP000286931">
    <property type="component" value="Unassembled WGS sequence"/>
</dbReference>
<accession>A0A401YVY9</accession>
<feature type="compositionally biased region" description="Gly residues" evidence="1">
    <location>
        <begin position="156"/>
        <end position="167"/>
    </location>
</feature>
<keyword evidence="4" id="KW-1185">Reference proteome</keyword>